<dbReference type="EMBL" id="CP111019">
    <property type="protein sequence ID" value="WAR11568.1"/>
    <property type="molecule type" value="Genomic_DNA"/>
</dbReference>
<name>A0ABY7ENL0_MYAAR</name>
<evidence type="ECO:0000256" key="9">
    <source>
        <dbReference type="ARBA" id="ARBA00022963"/>
    </source>
</evidence>
<keyword evidence="3" id="KW-1003">Cell membrane</keyword>
<feature type="domain" description="Fungal lipase-type" evidence="16">
    <location>
        <begin position="366"/>
        <end position="429"/>
    </location>
</feature>
<comment type="catalytic activity">
    <reaction evidence="13">
        <text>a 1,2-diacyl-sn-glycerol + H2O = a 2-acylglycerol + a fatty acid + H(+)</text>
        <dbReference type="Rhea" id="RHEA:33275"/>
        <dbReference type="ChEBI" id="CHEBI:15377"/>
        <dbReference type="ChEBI" id="CHEBI:15378"/>
        <dbReference type="ChEBI" id="CHEBI:17389"/>
        <dbReference type="ChEBI" id="CHEBI:17815"/>
        <dbReference type="ChEBI" id="CHEBI:28868"/>
        <dbReference type="EC" id="3.1.1.116"/>
    </reaction>
    <physiologicalReaction direction="left-to-right" evidence="13">
        <dbReference type="Rhea" id="RHEA:33276"/>
    </physiologicalReaction>
</comment>
<evidence type="ECO:0000256" key="15">
    <source>
        <dbReference type="SAM" id="Phobius"/>
    </source>
</evidence>
<accession>A0ABY7ENL0</accession>
<dbReference type="SUPFAM" id="SSF53474">
    <property type="entry name" value="alpha/beta-Hydrolases"/>
    <property type="match status" value="1"/>
</dbReference>
<reference evidence="17" key="1">
    <citation type="submission" date="2022-11" db="EMBL/GenBank/DDBJ databases">
        <title>Centuries of genome instability and evolution in soft-shell clam transmissible cancer (bioRxiv).</title>
        <authorList>
            <person name="Hart S.F.M."/>
            <person name="Yonemitsu M.A."/>
            <person name="Giersch R.M."/>
            <person name="Beal B.F."/>
            <person name="Arriagada G."/>
            <person name="Davis B.W."/>
            <person name="Ostrander E.A."/>
            <person name="Goff S.P."/>
            <person name="Metzger M.J."/>
        </authorList>
    </citation>
    <scope>NUCLEOTIDE SEQUENCE</scope>
    <source>
        <strain evidence="17">MELC-2E11</strain>
        <tissue evidence="17">Siphon/mantle</tissue>
    </source>
</reference>
<keyword evidence="9" id="KW-0442">Lipid degradation</keyword>
<evidence type="ECO:0000256" key="3">
    <source>
        <dbReference type="ARBA" id="ARBA00022475"/>
    </source>
</evidence>
<evidence type="ECO:0000256" key="12">
    <source>
        <dbReference type="ARBA" id="ARBA00023136"/>
    </source>
</evidence>
<feature type="transmembrane region" description="Helical" evidence="15">
    <location>
        <begin position="98"/>
        <end position="116"/>
    </location>
</feature>
<keyword evidence="6" id="KW-0479">Metal-binding</keyword>
<evidence type="ECO:0000256" key="10">
    <source>
        <dbReference type="ARBA" id="ARBA00022989"/>
    </source>
</evidence>
<evidence type="ECO:0000256" key="7">
    <source>
        <dbReference type="ARBA" id="ARBA00022801"/>
    </source>
</evidence>
<keyword evidence="18" id="KW-1185">Reference proteome</keyword>
<dbReference type="InterPro" id="IPR052214">
    <property type="entry name" value="DAG_Lipase-Related"/>
</dbReference>
<keyword evidence="5 15" id="KW-0812">Transmembrane</keyword>
<comment type="cofactor">
    <cofactor evidence="1">
        <name>Ca(2+)</name>
        <dbReference type="ChEBI" id="CHEBI:29108"/>
    </cofactor>
</comment>
<evidence type="ECO:0000259" key="16">
    <source>
        <dbReference type="Pfam" id="PF01764"/>
    </source>
</evidence>
<feature type="transmembrane region" description="Helical" evidence="15">
    <location>
        <begin position="18"/>
        <end position="43"/>
    </location>
</feature>
<evidence type="ECO:0000256" key="14">
    <source>
        <dbReference type="ARBA" id="ARBA00026104"/>
    </source>
</evidence>
<dbReference type="InterPro" id="IPR029058">
    <property type="entry name" value="AB_hydrolase_fold"/>
</dbReference>
<evidence type="ECO:0000313" key="17">
    <source>
        <dbReference type="EMBL" id="WAR11568.1"/>
    </source>
</evidence>
<protein>
    <recommendedName>
        <fullName evidence="14">sn-1-specific diacylglycerol lipase</fullName>
        <ecNumber evidence="14">3.1.1.116</ecNumber>
    </recommendedName>
</protein>
<proteinExistence type="predicted"/>
<evidence type="ECO:0000256" key="8">
    <source>
        <dbReference type="ARBA" id="ARBA00022837"/>
    </source>
</evidence>
<dbReference type="PANTHER" id="PTHR45792:SF8">
    <property type="entry name" value="DIACYLGLYCEROL LIPASE-ALPHA"/>
    <property type="match status" value="1"/>
</dbReference>
<keyword evidence="11" id="KW-0443">Lipid metabolism</keyword>
<sequence length="510" mass="57313">MPQLVLFKRSWGIGSDDFVFPGAIDGTIRILWTVMVVAFYAMYGQDLDATCPDSLVLHVYFVGLVFFLVVTAVLEYFILAVSMRGTIADSSARTPLPILLYIRLSIALPEVIWNAYGTWTAFDAAEHCHRNVVRLAKGTVIAGWVVFVIAMIVCLVVCNLYTGKNKKRAHTQVRSFKRASRRSVRTTKQWEKRCKCMFMCARGDGEDTSVFATLAELSADYFKERKRQQWRVYVNETENKRPMEDTVDSPGILLEETRAPPPWMTLDLMSHYLRFAIGSYGWPFYLTLTNRLCGLCGLCSACRCCACIRPDERVNMDNCCLCNTAAFLKTSGVHTEDIIYEIPFYVDVVTDLVIERDDLNIPSCEDLVITGHSLGAGVAAMLTILLKTNYPKVRCYAFSPPGELVSPEVCEWAEDVVCSVVLGDDIICRQGMLMMDDLKIQIITAINETRMPKYQILSSGCWRMCCGRSGMMEDDVTHSNGDVTDGSNGVVQDIRCSLKMSLEECEAHTY</sequence>
<dbReference type="Pfam" id="PF01764">
    <property type="entry name" value="Lipase_3"/>
    <property type="match status" value="1"/>
</dbReference>
<keyword evidence="4" id="KW-0597">Phosphoprotein</keyword>
<evidence type="ECO:0000313" key="18">
    <source>
        <dbReference type="Proteomes" id="UP001164746"/>
    </source>
</evidence>
<dbReference type="InterPro" id="IPR002921">
    <property type="entry name" value="Fungal_lipase-type"/>
</dbReference>
<evidence type="ECO:0000256" key="13">
    <source>
        <dbReference type="ARBA" id="ARBA00024531"/>
    </source>
</evidence>
<comment type="subcellular location">
    <subcellularLocation>
        <location evidence="2">Cell membrane</location>
        <topology evidence="2">Multi-pass membrane protein</topology>
    </subcellularLocation>
</comment>
<dbReference type="Proteomes" id="UP001164746">
    <property type="component" value="Chromosome 8"/>
</dbReference>
<evidence type="ECO:0000256" key="4">
    <source>
        <dbReference type="ARBA" id="ARBA00022553"/>
    </source>
</evidence>
<dbReference type="Gene3D" id="3.40.50.1820">
    <property type="entry name" value="alpha/beta hydrolase"/>
    <property type="match status" value="1"/>
</dbReference>
<keyword evidence="8" id="KW-0106">Calcium</keyword>
<evidence type="ECO:0000256" key="6">
    <source>
        <dbReference type="ARBA" id="ARBA00022723"/>
    </source>
</evidence>
<gene>
    <name evidence="17" type="ORF">MAR_025748</name>
</gene>
<evidence type="ECO:0000256" key="2">
    <source>
        <dbReference type="ARBA" id="ARBA00004651"/>
    </source>
</evidence>
<keyword evidence="12 15" id="KW-0472">Membrane</keyword>
<dbReference type="CDD" id="cd00741">
    <property type="entry name" value="Lipase"/>
    <property type="match status" value="1"/>
</dbReference>
<organism evidence="17 18">
    <name type="scientific">Mya arenaria</name>
    <name type="common">Soft-shell clam</name>
    <dbReference type="NCBI Taxonomy" id="6604"/>
    <lineage>
        <taxon>Eukaryota</taxon>
        <taxon>Metazoa</taxon>
        <taxon>Spiralia</taxon>
        <taxon>Lophotrochozoa</taxon>
        <taxon>Mollusca</taxon>
        <taxon>Bivalvia</taxon>
        <taxon>Autobranchia</taxon>
        <taxon>Heteroconchia</taxon>
        <taxon>Euheterodonta</taxon>
        <taxon>Imparidentia</taxon>
        <taxon>Neoheterodontei</taxon>
        <taxon>Myida</taxon>
        <taxon>Myoidea</taxon>
        <taxon>Myidae</taxon>
        <taxon>Mya</taxon>
    </lineage>
</organism>
<evidence type="ECO:0000256" key="11">
    <source>
        <dbReference type="ARBA" id="ARBA00023098"/>
    </source>
</evidence>
<keyword evidence="10 15" id="KW-1133">Transmembrane helix</keyword>
<evidence type="ECO:0000256" key="1">
    <source>
        <dbReference type="ARBA" id="ARBA00001913"/>
    </source>
</evidence>
<keyword evidence="7" id="KW-0378">Hydrolase</keyword>
<feature type="transmembrane region" description="Helical" evidence="15">
    <location>
        <begin position="55"/>
        <end position="78"/>
    </location>
</feature>
<feature type="transmembrane region" description="Helical" evidence="15">
    <location>
        <begin position="141"/>
        <end position="162"/>
    </location>
</feature>
<dbReference type="EC" id="3.1.1.116" evidence="14"/>
<dbReference type="PANTHER" id="PTHR45792">
    <property type="entry name" value="DIACYLGLYCEROL LIPASE HOMOLOG-RELATED"/>
    <property type="match status" value="1"/>
</dbReference>
<evidence type="ECO:0000256" key="5">
    <source>
        <dbReference type="ARBA" id="ARBA00022692"/>
    </source>
</evidence>